<dbReference type="Pfam" id="PF07569">
    <property type="entry name" value="Hira"/>
    <property type="match status" value="1"/>
</dbReference>
<dbReference type="InterPro" id="IPR036322">
    <property type="entry name" value="WD40_repeat_dom_sf"/>
</dbReference>
<evidence type="ECO:0000259" key="12">
    <source>
        <dbReference type="Pfam" id="PF07569"/>
    </source>
</evidence>
<keyword evidence="8 10" id="KW-0539">Nucleus</keyword>
<evidence type="ECO:0000256" key="5">
    <source>
        <dbReference type="ARBA" id="ARBA00022853"/>
    </source>
</evidence>
<gene>
    <name evidence="15" type="primary">LOC105360987</name>
</gene>
<reference evidence="15" key="1">
    <citation type="submission" date="2025-08" db="UniProtKB">
        <authorList>
            <consortium name="RefSeq"/>
        </authorList>
    </citation>
    <scope>IDENTIFICATION</scope>
</reference>
<keyword evidence="7 10" id="KW-0804">Transcription</keyword>
<keyword evidence="4 10" id="KW-0677">Repeat</keyword>
<dbReference type="GO" id="GO:0000417">
    <property type="term" value="C:HIR complex"/>
    <property type="evidence" value="ECO:0007669"/>
    <property type="project" value="TreeGrafter"/>
</dbReference>
<evidence type="ECO:0000256" key="4">
    <source>
        <dbReference type="ARBA" id="ARBA00022737"/>
    </source>
</evidence>
<dbReference type="Proteomes" id="UP000695007">
    <property type="component" value="Unplaced"/>
</dbReference>
<protein>
    <recommendedName>
        <fullName evidence="10">Protein HIRA</fullName>
    </recommendedName>
</protein>
<evidence type="ECO:0000256" key="9">
    <source>
        <dbReference type="PROSITE-ProRule" id="PRU00221"/>
    </source>
</evidence>
<dbReference type="SMART" id="SM00320">
    <property type="entry name" value="WD40"/>
    <property type="match status" value="7"/>
</dbReference>
<evidence type="ECO:0000313" key="15">
    <source>
        <dbReference type="RefSeq" id="XP_011496354.1"/>
    </source>
</evidence>
<comment type="similarity">
    <text evidence="2 10">Belongs to the WD repeat HIR1 family.</text>
</comment>
<keyword evidence="14" id="KW-1185">Reference proteome</keyword>
<dbReference type="CTD" id="7290"/>
<evidence type="ECO:0000256" key="2">
    <source>
        <dbReference type="ARBA" id="ARBA00007306"/>
    </source>
</evidence>
<proteinExistence type="inferred from homology"/>
<organism evidence="14 15">
    <name type="scientific">Ceratosolen solmsi marchali</name>
    <dbReference type="NCBI Taxonomy" id="326594"/>
    <lineage>
        <taxon>Eukaryota</taxon>
        <taxon>Metazoa</taxon>
        <taxon>Ecdysozoa</taxon>
        <taxon>Arthropoda</taxon>
        <taxon>Hexapoda</taxon>
        <taxon>Insecta</taxon>
        <taxon>Pterygota</taxon>
        <taxon>Neoptera</taxon>
        <taxon>Endopterygota</taxon>
        <taxon>Hymenoptera</taxon>
        <taxon>Apocrita</taxon>
        <taxon>Proctotrupomorpha</taxon>
        <taxon>Chalcidoidea</taxon>
        <taxon>Agaonidae</taxon>
        <taxon>Agaoninae</taxon>
        <taxon>Ceratosolen</taxon>
    </lineage>
</organism>
<evidence type="ECO:0000256" key="3">
    <source>
        <dbReference type="ARBA" id="ARBA00022574"/>
    </source>
</evidence>
<evidence type="ECO:0000256" key="6">
    <source>
        <dbReference type="ARBA" id="ARBA00023015"/>
    </source>
</evidence>
<keyword evidence="10" id="KW-0678">Repressor</keyword>
<dbReference type="Pfam" id="PF09453">
    <property type="entry name" value="HIRA_B"/>
    <property type="match status" value="1"/>
</dbReference>
<evidence type="ECO:0000256" key="8">
    <source>
        <dbReference type="ARBA" id="ARBA00023242"/>
    </source>
</evidence>
<dbReference type="InterPro" id="IPR055410">
    <property type="entry name" value="Beta-prop_CAF1B_HIR1"/>
</dbReference>
<comment type="subcellular location">
    <subcellularLocation>
        <location evidence="1 10">Nucleus</location>
    </subcellularLocation>
</comment>
<dbReference type="GO" id="GO:0006338">
    <property type="term" value="P:chromatin remodeling"/>
    <property type="evidence" value="ECO:0007669"/>
    <property type="project" value="InterPro"/>
</dbReference>
<dbReference type="Pfam" id="PF24105">
    <property type="entry name" value="Beta-prop_CAF1B_HIR1"/>
    <property type="match status" value="1"/>
</dbReference>
<name>A0AAJ6YE18_9HYME</name>
<dbReference type="GO" id="GO:0000785">
    <property type="term" value="C:chromatin"/>
    <property type="evidence" value="ECO:0007669"/>
    <property type="project" value="TreeGrafter"/>
</dbReference>
<keyword evidence="6 10" id="KW-0805">Transcription regulation</keyword>
<dbReference type="CDD" id="cd00200">
    <property type="entry name" value="WD40"/>
    <property type="match status" value="1"/>
</dbReference>
<dbReference type="KEGG" id="csol:105360987"/>
<comment type="function">
    <text evidence="10">Required for replication-independent chromatin assembly and for the periodic repression of histone gene transcription during the cell cycle.</text>
</comment>
<feature type="repeat" description="WD" evidence="9">
    <location>
        <begin position="123"/>
        <end position="164"/>
    </location>
</feature>
<dbReference type="Gene3D" id="2.130.10.10">
    <property type="entry name" value="YVTN repeat-like/Quinoprotein amine dehydrogenase"/>
    <property type="match status" value="2"/>
</dbReference>
<feature type="region of interest" description="Disordered" evidence="11">
    <location>
        <begin position="428"/>
        <end position="481"/>
    </location>
</feature>
<dbReference type="GO" id="GO:0006355">
    <property type="term" value="P:regulation of DNA-templated transcription"/>
    <property type="evidence" value="ECO:0007669"/>
    <property type="project" value="InterPro"/>
</dbReference>
<evidence type="ECO:0000256" key="11">
    <source>
        <dbReference type="SAM" id="MobiDB-lite"/>
    </source>
</evidence>
<dbReference type="GO" id="GO:0031491">
    <property type="term" value="F:nucleosome binding"/>
    <property type="evidence" value="ECO:0007669"/>
    <property type="project" value="TreeGrafter"/>
</dbReference>
<dbReference type="InterPro" id="IPR031120">
    <property type="entry name" value="HIR1-like"/>
</dbReference>
<dbReference type="InterPro" id="IPR015943">
    <property type="entry name" value="WD40/YVTN_repeat-like_dom_sf"/>
</dbReference>
<evidence type="ECO:0000256" key="7">
    <source>
        <dbReference type="ARBA" id="ARBA00023163"/>
    </source>
</evidence>
<keyword evidence="5 10" id="KW-0156">Chromatin regulator</keyword>
<feature type="repeat" description="WD" evidence="9">
    <location>
        <begin position="165"/>
        <end position="196"/>
    </location>
</feature>
<feature type="region of interest" description="Disordered" evidence="11">
    <location>
        <begin position="509"/>
        <end position="535"/>
    </location>
</feature>
<feature type="domain" description="Protein HIRA-like C-terminal" evidence="12">
    <location>
        <begin position="616"/>
        <end position="813"/>
    </location>
</feature>
<dbReference type="InterPro" id="IPR011494">
    <property type="entry name" value="HIRA-like_C"/>
</dbReference>
<evidence type="ECO:0000256" key="1">
    <source>
        <dbReference type="ARBA" id="ARBA00004123"/>
    </source>
</evidence>
<dbReference type="Pfam" id="PF00400">
    <property type="entry name" value="WD40"/>
    <property type="match status" value="2"/>
</dbReference>
<feature type="repeat" description="WD" evidence="9">
    <location>
        <begin position="66"/>
        <end position="106"/>
    </location>
</feature>
<evidence type="ECO:0000256" key="10">
    <source>
        <dbReference type="RuleBase" id="RU364014"/>
    </source>
</evidence>
<dbReference type="InterPro" id="IPR019015">
    <property type="entry name" value="HIRA_B_motif"/>
</dbReference>
<dbReference type="InterPro" id="IPR001680">
    <property type="entry name" value="WD40_rpt"/>
</dbReference>
<accession>A0AAJ6YE18</accession>
<dbReference type="RefSeq" id="XP_011496354.1">
    <property type="nucleotide sequence ID" value="XM_011498052.1"/>
</dbReference>
<dbReference type="GeneID" id="105360987"/>
<sequence>MRLVKPNWVTHDGSPIFSVDIHPGGKRFATGGQGGDSGRVVIWNLEPVLNEAAEGNSNIPKMLCQLDNHLACVNCVRWSSTGLLASGGDDKLIMIWRLASGVGASTLFGGKTGVETWRCIATLRSHEGDILDLAWAPHTPWLASASVDNTVIVWETSKSSIVAVLKGHTGLVKGVTWDPVGKYLATQSDDKTLRVWRTNDWGEESLITEPFEECGGTTHVLRLSWSPDGQYLVSAHAMNGGGPTAQIIERDGWKQDKDFVGHRKAVTCVRFNGNILQKKTSGVNKPLQFCCVAIGSRDRSLSVWSTSLKRPLVVIHELFVSSVLDISWSSCGMCLCACSKDGTIVFIEFTEQELGQPLDSAQQIGIQERLYGKLAQGGCTVMEAPELLITKPPPAPPESLSTQPLNCVQTINSVSSMPSKAPINKQIETRTSDGKRRITPMFIPPPPDIMDSGINKPVPTAPSSSFSSSSQTKSSIVIEKRDEVVQPNVSSTINSNTSSTTAASLLTLKRKEQNSQKPNHTSPTKKSKAPIERNGNTVLLPPLKATNNIYQQAGHYAVSITNNQNLSHLQMFQGTSTEPAWDHYLGYSVTALATSSSIVAVCLEDWSVHTFYTAKGARATPPFAPPSPIAKLHAAGSMVMVISCYGDVRVWEISLNFCRLIVSTSAGHLITPGISLLSCTLYNGMPHLAFTNARAYIYHKEMGTWLVIGDSQDPVWRWSAVNATNSTGIGGRIPRGPLSVLQEGLNRIAGSSIPPLRMPHSVSCIISYLEQQVLISKALGSSQEYVHWLMAFVSFLCTHDGLEHRLRIILDDLMGPSHSSANKSNWDSMILGIKKHKLLEDILKILSTQLRWQRLYLEYNEQLEELKKL</sequence>
<dbReference type="PROSITE" id="PS50082">
    <property type="entry name" value="WD_REPEATS_2"/>
    <property type="match status" value="3"/>
</dbReference>
<feature type="compositionally biased region" description="Low complexity" evidence="11">
    <location>
        <begin position="463"/>
        <end position="475"/>
    </location>
</feature>
<dbReference type="PROSITE" id="PS50294">
    <property type="entry name" value="WD_REPEATS_REGION"/>
    <property type="match status" value="3"/>
</dbReference>
<dbReference type="PANTHER" id="PTHR13831:SF0">
    <property type="entry name" value="PROTEIN HIRA"/>
    <property type="match status" value="1"/>
</dbReference>
<keyword evidence="3 9" id="KW-0853">WD repeat</keyword>
<feature type="domain" description="CAF1B/HIR1 beta-propeller" evidence="13">
    <location>
        <begin position="1"/>
        <end position="199"/>
    </location>
</feature>
<evidence type="ECO:0000313" key="14">
    <source>
        <dbReference type="Proteomes" id="UP000695007"/>
    </source>
</evidence>
<dbReference type="GO" id="GO:0006351">
    <property type="term" value="P:DNA-templated transcription"/>
    <property type="evidence" value="ECO:0007669"/>
    <property type="project" value="InterPro"/>
</dbReference>
<dbReference type="SUPFAM" id="SSF50978">
    <property type="entry name" value="WD40 repeat-like"/>
    <property type="match status" value="2"/>
</dbReference>
<evidence type="ECO:0000259" key="13">
    <source>
        <dbReference type="Pfam" id="PF24105"/>
    </source>
</evidence>
<dbReference type="GO" id="GO:0005634">
    <property type="term" value="C:nucleus"/>
    <property type="evidence" value="ECO:0007669"/>
    <property type="project" value="UniProtKB-SubCell"/>
</dbReference>
<dbReference type="PANTHER" id="PTHR13831">
    <property type="entry name" value="MEMBER OF THE HIR1 FAMILY OF WD-REPEAT PROTEINS"/>
    <property type="match status" value="1"/>
</dbReference>
<dbReference type="AlphaFoldDB" id="A0AAJ6YE18"/>